<dbReference type="OrthoDB" id="1090916at2"/>
<dbReference type="Gene3D" id="3.60.40.10">
    <property type="entry name" value="PPM-type phosphatase domain"/>
    <property type="match status" value="1"/>
</dbReference>
<sequence>MEGSKVEVSVYQKAKKGNYYCGDSYFYTETENEFVCALADGLGSGEFARESSQIVVEIIKNNIHAPIEQIIKECNQKLSGKRGAVLGILKLDFGRKRYSFSSIGNIGVITIPEGGKKKRNIPNAGYLAGQHRKFKVENDNLDRVMNFIMFSDGVSDTELAQRYFLNGKVNEIIATYEYRKGQSKVDDTTLIAIRYSG</sequence>
<proteinExistence type="predicted"/>
<keyword evidence="3" id="KW-1185">Reference proteome</keyword>
<dbReference type="SUPFAM" id="SSF81606">
    <property type="entry name" value="PP2C-like"/>
    <property type="match status" value="1"/>
</dbReference>
<dbReference type="KEGG" id="vne:CFK40_19780"/>
<name>A0A221MIL4_9BACI</name>
<feature type="domain" description="PPM-type phosphatase" evidence="1">
    <location>
        <begin position="5"/>
        <end position="195"/>
    </location>
</feature>
<dbReference type="InterPro" id="IPR036457">
    <property type="entry name" value="PPM-type-like_dom_sf"/>
</dbReference>
<dbReference type="Pfam" id="PF13672">
    <property type="entry name" value="PP2C_2"/>
    <property type="match status" value="1"/>
</dbReference>
<evidence type="ECO:0000313" key="3">
    <source>
        <dbReference type="Proteomes" id="UP000204391"/>
    </source>
</evidence>
<evidence type="ECO:0000259" key="1">
    <source>
        <dbReference type="SMART" id="SM00331"/>
    </source>
</evidence>
<dbReference type="InterPro" id="IPR039248">
    <property type="entry name" value="Ptase_RsbX"/>
</dbReference>
<dbReference type="PANTHER" id="PTHR35801:SF1">
    <property type="entry name" value="PHOSPHOSERINE PHOSPHATASE RSBX"/>
    <property type="match status" value="1"/>
</dbReference>
<accession>A0A221MIL4</accession>
<dbReference type="AlphaFoldDB" id="A0A221MIL4"/>
<dbReference type="PANTHER" id="PTHR35801">
    <property type="entry name" value="PHOSPHOSERINE PHOSPHATASE RSBX"/>
    <property type="match status" value="1"/>
</dbReference>
<dbReference type="InterPro" id="IPR001932">
    <property type="entry name" value="PPM-type_phosphatase-like_dom"/>
</dbReference>
<dbReference type="Proteomes" id="UP000204391">
    <property type="component" value="Chromosome"/>
</dbReference>
<reference evidence="2 3" key="1">
    <citation type="journal article" date="2003" name="Int. J. Syst. Evol. Microbiol.">
        <title>Virgibacillus carmonensis sp. nov., Virgibacillus necropolis sp. nov. and Virgibacillus picturae sp. nov., three novel species isolated from deteriorated mural paintings, transfer of the species of the genus salibacillus to Virgibacillus, as Virgibacillus marismortui comb. nov. and Virgibacillus salexigens comb. nov., and emended description of the genus Virgibacillus.</title>
        <authorList>
            <person name="Heyrman J."/>
            <person name="Logan N.A."/>
            <person name="Busse H.J."/>
            <person name="Balcaen A."/>
            <person name="Lebbe L."/>
            <person name="Rodriguez-Diaz M."/>
            <person name="Swings J."/>
            <person name="De Vos P."/>
        </authorList>
    </citation>
    <scope>NUCLEOTIDE SEQUENCE [LARGE SCALE GENOMIC DNA]</scope>
    <source>
        <strain evidence="2 3">LMG 19488</strain>
    </source>
</reference>
<organism evidence="2 3">
    <name type="scientific">Virgibacillus necropolis</name>
    <dbReference type="NCBI Taxonomy" id="163877"/>
    <lineage>
        <taxon>Bacteria</taxon>
        <taxon>Bacillati</taxon>
        <taxon>Bacillota</taxon>
        <taxon>Bacilli</taxon>
        <taxon>Bacillales</taxon>
        <taxon>Bacillaceae</taxon>
        <taxon>Virgibacillus</taxon>
    </lineage>
</organism>
<gene>
    <name evidence="2" type="ORF">CFK40_19780</name>
</gene>
<dbReference type="EMBL" id="CP022437">
    <property type="protein sequence ID" value="ASN07470.1"/>
    <property type="molecule type" value="Genomic_DNA"/>
</dbReference>
<evidence type="ECO:0000313" key="2">
    <source>
        <dbReference type="EMBL" id="ASN07470.1"/>
    </source>
</evidence>
<dbReference type="SMART" id="SM00331">
    <property type="entry name" value="PP2C_SIG"/>
    <property type="match status" value="1"/>
</dbReference>
<protein>
    <submittedName>
        <fullName evidence="2">Indirect negative regulator of sigma-B activity</fullName>
    </submittedName>
</protein>